<comment type="caution">
    <text evidence="1">The sequence shown here is derived from an EMBL/GenBank/DDBJ whole genome shotgun (WGS) entry which is preliminary data.</text>
</comment>
<evidence type="ECO:0000313" key="1">
    <source>
        <dbReference type="EMBL" id="KAF0288023.1"/>
    </source>
</evidence>
<sequence>MWNGIFPLLPPPGEYDHCIVMNTDSSRRGMGAWHGDEWWMMEWPRELQCDAAPSMTWLELIPVMVACLVWGERWGGRRVLIRSDNMGVVGVWGRGWSGSPLIMALLRQLLFWTALHGFAVSVEYVATKENGAADALSRHDLARFRRLRPQAAQCPVRPPSCVAEYLQDPSRGAHVLTGYRL</sequence>
<gene>
    <name evidence="1" type="ORF">FJT64_013576</name>
</gene>
<dbReference type="CDD" id="cd09275">
    <property type="entry name" value="RNase_HI_RT_DIRS1"/>
    <property type="match status" value="1"/>
</dbReference>
<dbReference type="EMBL" id="VIIS01002144">
    <property type="protein sequence ID" value="KAF0288023.1"/>
    <property type="molecule type" value="Genomic_DNA"/>
</dbReference>
<dbReference type="Proteomes" id="UP000440578">
    <property type="component" value="Unassembled WGS sequence"/>
</dbReference>
<dbReference type="PANTHER" id="PTHR33050:SF8">
    <property type="entry name" value="REVERSE TRANSCRIPTASE DOMAIN-CONTAINING PROTEIN"/>
    <property type="match status" value="1"/>
</dbReference>
<evidence type="ECO:0008006" key="3">
    <source>
        <dbReference type="Google" id="ProtNLM"/>
    </source>
</evidence>
<dbReference type="AlphaFoldDB" id="A0A6A4V2F3"/>
<protein>
    <recommendedName>
        <fullName evidence="3">RNase H type-1 domain-containing protein</fullName>
    </recommendedName>
</protein>
<reference evidence="1 2" key="1">
    <citation type="submission" date="2019-07" db="EMBL/GenBank/DDBJ databases">
        <title>Draft genome assembly of a fouling barnacle, Amphibalanus amphitrite (Darwin, 1854): The first reference genome for Thecostraca.</title>
        <authorList>
            <person name="Kim W."/>
        </authorList>
    </citation>
    <scope>NUCLEOTIDE SEQUENCE [LARGE SCALE GENOMIC DNA]</scope>
    <source>
        <strain evidence="1">SNU_AA5</strain>
        <tissue evidence="1">Soma without cirri and trophi</tissue>
    </source>
</reference>
<dbReference type="PANTHER" id="PTHR33050">
    <property type="entry name" value="REVERSE TRANSCRIPTASE DOMAIN-CONTAINING PROTEIN"/>
    <property type="match status" value="1"/>
</dbReference>
<evidence type="ECO:0000313" key="2">
    <source>
        <dbReference type="Proteomes" id="UP000440578"/>
    </source>
</evidence>
<organism evidence="1 2">
    <name type="scientific">Amphibalanus amphitrite</name>
    <name type="common">Striped barnacle</name>
    <name type="synonym">Balanus amphitrite</name>
    <dbReference type="NCBI Taxonomy" id="1232801"/>
    <lineage>
        <taxon>Eukaryota</taxon>
        <taxon>Metazoa</taxon>
        <taxon>Ecdysozoa</taxon>
        <taxon>Arthropoda</taxon>
        <taxon>Crustacea</taxon>
        <taxon>Multicrustacea</taxon>
        <taxon>Cirripedia</taxon>
        <taxon>Thoracica</taxon>
        <taxon>Thoracicalcarea</taxon>
        <taxon>Balanomorpha</taxon>
        <taxon>Balanoidea</taxon>
        <taxon>Balanidae</taxon>
        <taxon>Amphibalaninae</taxon>
        <taxon>Amphibalanus</taxon>
    </lineage>
</organism>
<dbReference type="OrthoDB" id="7692528at2759"/>
<dbReference type="SUPFAM" id="SSF53098">
    <property type="entry name" value="Ribonuclease H-like"/>
    <property type="match status" value="1"/>
</dbReference>
<name>A0A6A4V2F3_AMPAM</name>
<dbReference type="InterPro" id="IPR052055">
    <property type="entry name" value="Hepadnavirus_pol/RT"/>
</dbReference>
<dbReference type="InterPro" id="IPR012337">
    <property type="entry name" value="RNaseH-like_sf"/>
</dbReference>
<accession>A0A6A4V2F3</accession>
<keyword evidence="2" id="KW-1185">Reference proteome</keyword>
<proteinExistence type="predicted"/>